<evidence type="ECO:0000256" key="7">
    <source>
        <dbReference type="ARBA" id="ARBA00024799"/>
    </source>
</evidence>
<dbReference type="InterPro" id="IPR018027">
    <property type="entry name" value="Asn/Gln_amidotransferase"/>
</dbReference>
<evidence type="ECO:0000256" key="6">
    <source>
        <dbReference type="ARBA" id="ARBA00022917"/>
    </source>
</evidence>
<dbReference type="GO" id="GO:0005524">
    <property type="term" value="F:ATP binding"/>
    <property type="evidence" value="ECO:0007669"/>
    <property type="project" value="UniProtKB-KW"/>
</dbReference>
<feature type="domain" description="Asn/Gln amidotransferase" evidence="11">
    <location>
        <begin position="300"/>
        <end position="436"/>
    </location>
</feature>
<evidence type="ECO:0000256" key="9">
    <source>
        <dbReference type="ARBA" id="ARBA00047913"/>
    </source>
</evidence>
<dbReference type="HAMAP" id="MF_00121">
    <property type="entry name" value="GatB"/>
    <property type="match status" value="1"/>
</dbReference>
<dbReference type="Pfam" id="PF02934">
    <property type="entry name" value="GatB_N"/>
    <property type="match status" value="1"/>
</dbReference>
<dbReference type="SMART" id="SM00845">
    <property type="entry name" value="GatB_Yqey"/>
    <property type="match status" value="1"/>
</dbReference>
<comment type="catalytic activity">
    <reaction evidence="9 10">
        <text>L-glutamyl-tRNA(Gln) + L-glutamine + ATP + H2O = L-glutaminyl-tRNA(Gln) + L-glutamate + ADP + phosphate + H(+)</text>
        <dbReference type="Rhea" id="RHEA:17521"/>
        <dbReference type="Rhea" id="RHEA-COMP:9681"/>
        <dbReference type="Rhea" id="RHEA-COMP:9684"/>
        <dbReference type="ChEBI" id="CHEBI:15377"/>
        <dbReference type="ChEBI" id="CHEBI:15378"/>
        <dbReference type="ChEBI" id="CHEBI:29985"/>
        <dbReference type="ChEBI" id="CHEBI:30616"/>
        <dbReference type="ChEBI" id="CHEBI:43474"/>
        <dbReference type="ChEBI" id="CHEBI:58359"/>
        <dbReference type="ChEBI" id="CHEBI:78520"/>
        <dbReference type="ChEBI" id="CHEBI:78521"/>
        <dbReference type="ChEBI" id="CHEBI:456216"/>
    </reaction>
</comment>
<dbReference type="GO" id="GO:0070681">
    <property type="term" value="P:glutaminyl-tRNAGln biosynthesis via transamidation"/>
    <property type="evidence" value="ECO:0007669"/>
    <property type="project" value="TreeGrafter"/>
</dbReference>
<evidence type="ECO:0000256" key="5">
    <source>
        <dbReference type="ARBA" id="ARBA00022840"/>
    </source>
</evidence>
<evidence type="ECO:0000256" key="3">
    <source>
        <dbReference type="ARBA" id="ARBA00022598"/>
    </source>
</evidence>
<dbReference type="Pfam" id="PF02637">
    <property type="entry name" value="GatB_Yqey"/>
    <property type="match status" value="1"/>
</dbReference>
<dbReference type="GO" id="GO:0030956">
    <property type="term" value="C:glutamyl-tRNA(Gln) amidotransferase complex"/>
    <property type="evidence" value="ECO:0007669"/>
    <property type="project" value="TreeGrafter"/>
</dbReference>
<dbReference type="InterPro" id="IPR004413">
    <property type="entry name" value="GatB"/>
</dbReference>
<dbReference type="InterPro" id="IPR023168">
    <property type="entry name" value="GatB_Yqey_C_2"/>
</dbReference>
<dbReference type="InterPro" id="IPR006075">
    <property type="entry name" value="Asn/Gln-tRNA_Trfase_suB/E_cat"/>
</dbReference>
<comment type="similarity">
    <text evidence="1 10">Belongs to the GatB/GatE family. GatB subfamily.</text>
</comment>
<dbReference type="InterPro" id="IPR017959">
    <property type="entry name" value="Asn/Gln-tRNA_amidoTrfase_suB/E"/>
</dbReference>
<evidence type="ECO:0000256" key="1">
    <source>
        <dbReference type="ARBA" id="ARBA00005306"/>
    </source>
</evidence>
<dbReference type="GO" id="GO:0016740">
    <property type="term" value="F:transferase activity"/>
    <property type="evidence" value="ECO:0007669"/>
    <property type="project" value="UniProtKB-KW"/>
</dbReference>
<evidence type="ECO:0000313" key="13">
    <source>
        <dbReference type="Proteomes" id="UP000526033"/>
    </source>
</evidence>
<keyword evidence="3 10" id="KW-0436">Ligase</keyword>
<comment type="function">
    <text evidence="7 10">Allows the formation of correctly charged Asn-tRNA(Asn) or Gln-tRNA(Gln) through the transamidation of misacylated Asp-tRNA(Asn) or Glu-tRNA(Gln) in organisms which lack either or both of asparaginyl-tRNA or glutaminyl-tRNA synthetases. The reaction takes place in the presence of glutamine and ATP through an activated phospho-Asp-tRNA(Asn) or phospho-Glu-tRNA(Gln).</text>
</comment>
<dbReference type="SUPFAM" id="SSF55931">
    <property type="entry name" value="Glutamine synthetase/guanido kinase"/>
    <property type="match status" value="1"/>
</dbReference>
<evidence type="ECO:0000256" key="4">
    <source>
        <dbReference type="ARBA" id="ARBA00022741"/>
    </source>
</evidence>
<dbReference type="Gene3D" id="1.10.10.410">
    <property type="match status" value="1"/>
</dbReference>
<gene>
    <name evidence="10 12" type="primary">gatB</name>
    <name evidence="12" type="ORF">GYA27_01495</name>
</gene>
<dbReference type="FunFam" id="1.10.10.410:FF:000001">
    <property type="entry name" value="Aspartyl/glutamyl-tRNA(Asn/Gln) amidotransferase subunit B"/>
    <property type="match status" value="1"/>
</dbReference>
<evidence type="ECO:0000256" key="8">
    <source>
        <dbReference type="ARBA" id="ARBA00047380"/>
    </source>
</evidence>
<organism evidence="12 13">
    <name type="scientific">candidate division WWE3 bacterium</name>
    <dbReference type="NCBI Taxonomy" id="2053526"/>
    <lineage>
        <taxon>Bacteria</taxon>
        <taxon>Katanobacteria</taxon>
    </lineage>
</organism>
<dbReference type="InterPro" id="IPR003789">
    <property type="entry name" value="Asn/Gln_tRNA_amidoTrase-B-like"/>
</dbReference>
<dbReference type="SUPFAM" id="SSF89095">
    <property type="entry name" value="GatB/YqeY motif"/>
    <property type="match status" value="1"/>
</dbReference>
<evidence type="ECO:0000256" key="2">
    <source>
        <dbReference type="ARBA" id="ARBA00011123"/>
    </source>
</evidence>
<keyword evidence="6 10" id="KW-0648">Protein biosynthesis</keyword>
<dbReference type="NCBIfam" id="NF004012">
    <property type="entry name" value="PRK05477.1-2"/>
    <property type="match status" value="1"/>
</dbReference>
<dbReference type="GO" id="GO:0006412">
    <property type="term" value="P:translation"/>
    <property type="evidence" value="ECO:0007669"/>
    <property type="project" value="UniProtKB-UniRule"/>
</dbReference>
<keyword evidence="12" id="KW-0808">Transferase</keyword>
<comment type="subunit">
    <text evidence="2 10">Heterotrimer of A, B and C subunits.</text>
</comment>
<comment type="catalytic activity">
    <reaction evidence="8 10">
        <text>L-aspartyl-tRNA(Asn) + L-glutamine + ATP + H2O = L-asparaginyl-tRNA(Asn) + L-glutamate + ADP + phosphate + 2 H(+)</text>
        <dbReference type="Rhea" id="RHEA:14513"/>
        <dbReference type="Rhea" id="RHEA-COMP:9674"/>
        <dbReference type="Rhea" id="RHEA-COMP:9677"/>
        <dbReference type="ChEBI" id="CHEBI:15377"/>
        <dbReference type="ChEBI" id="CHEBI:15378"/>
        <dbReference type="ChEBI" id="CHEBI:29985"/>
        <dbReference type="ChEBI" id="CHEBI:30616"/>
        <dbReference type="ChEBI" id="CHEBI:43474"/>
        <dbReference type="ChEBI" id="CHEBI:58359"/>
        <dbReference type="ChEBI" id="CHEBI:78515"/>
        <dbReference type="ChEBI" id="CHEBI:78516"/>
        <dbReference type="ChEBI" id="CHEBI:456216"/>
    </reaction>
</comment>
<dbReference type="Proteomes" id="UP000526033">
    <property type="component" value="Unassembled WGS sequence"/>
</dbReference>
<dbReference type="EMBL" id="JAAZNL010000016">
    <property type="protein sequence ID" value="NMB69862.1"/>
    <property type="molecule type" value="Genomic_DNA"/>
</dbReference>
<evidence type="ECO:0000313" key="12">
    <source>
        <dbReference type="EMBL" id="NMB69862.1"/>
    </source>
</evidence>
<protein>
    <recommendedName>
        <fullName evidence="10">Aspartyl/glutamyl-tRNA(Asn/Gln) amidotransferase subunit B</fullName>
        <shortName evidence="10">Asp/Glu-ADT subunit B</shortName>
        <ecNumber evidence="10">6.3.5.-</ecNumber>
    </recommendedName>
</protein>
<dbReference type="AlphaFoldDB" id="A0A7X9HGS1"/>
<reference evidence="12 13" key="1">
    <citation type="journal article" date="2020" name="Biotechnol. Biofuels">
        <title>New insights from the biogas microbiome by comprehensive genome-resolved metagenomics of nearly 1600 species originating from multiple anaerobic digesters.</title>
        <authorList>
            <person name="Campanaro S."/>
            <person name="Treu L."/>
            <person name="Rodriguez-R L.M."/>
            <person name="Kovalovszki A."/>
            <person name="Ziels R.M."/>
            <person name="Maus I."/>
            <person name="Zhu X."/>
            <person name="Kougias P.G."/>
            <person name="Basile A."/>
            <person name="Luo G."/>
            <person name="Schluter A."/>
            <person name="Konstantinidis K.T."/>
            <person name="Angelidaki I."/>
        </authorList>
    </citation>
    <scope>NUCLEOTIDE SEQUENCE [LARGE SCALE GENOMIC DNA]</scope>
    <source>
        <strain evidence="12">AS27yjCOA_165</strain>
    </source>
</reference>
<keyword evidence="4 10" id="KW-0547">Nucleotide-binding</keyword>
<dbReference type="NCBIfam" id="TIGR00133">
    <property type="entry name" value="gatB"/>
    <property type="match status" value="1"/>
</dbReference>
<accession>A0A7X9HGS1</accession>
<dbReference type="PANTHER" id="PTHR11659:SF0">
    <property type="entry name" value="GLUTAMYL-TRNA(GLN) AMIDOTRANSFERASE SUBUNIT B, MITOCHONDRIAL"/>
    <property type="match status" value="1"/>
</dbReference>
<sequence>MSTSNDLKLVLGLEIHLHLRTNNKMFCRCPADIYDASPNTHTCPVCLGLPGALPVPNYDAIEKAQLLGLALHCELNKNSKFDRKHYFYPDLAKGYQISQYKEPFCIGGWIELDNGKKMEIERIHLEEDTAKSFHQGGKTLIDFNKSGMPLVEIVTKPVFNSVEDAAEFCKKVQTTVRFLGIGDVDMEKGQMRLEANISLRTPEMEKRGELPKYKVEIKNINSFRFMEKAVLAEIERQTEIINGGGIVKQENRGYNEATAKTVPQRDKEEAHDYRYFPEPDIPPMVFDDAHIEKLKSRMVELPEEVVARYTKLGIPMKTANAVVFAFGPETSKKLDSIINSGVTAEKAANTLVNKKEYQSLSVEEFISKLKSEDDKITDPEKIKEFAKSAILKNIKAVEDYKNGSTASVEFLVGMIMRESKGKAEAEVARKILTELLQS</sequence>
<evidence type="ECO:0000259" key="11">
    <source>
        <dbReference type="SMART" id="SM00845"/>
    </source>
</evidence>
<dbReference type="GO" id="GO:0050567">
    <property type="term" value="F:glutaminyl-tRNA synthase (glutamine-hydrolyzing) activity"/>
    <property type="evidence" value="ECO:0007669"/>
    <property type="project" value="UniProtKB-UniRule"/>
</dbReference>
<dbReference type="EC" id="6.3.5.-" evidence="10"/>
<comment type="caution">
    <text evidence="12">The sequence shown here is derived from an EMBL/GenBank/DDBJ whole genome shotgun (WGS) entry which is preliminary data.</text>
</comment>
<evidence type="ECO:0000256" key="10">
    <source>
        <dbReference type="HAMAP-Rule" id="MF_00121"/>
    </source>
</evidence>
<proteinExistence type="inferred from homology"/>
<dbReference type="InterPro" id="IPR014746">
    <property type="entry name" value="Gln_synth/guanido_kin_cat_dom"/>
</dbReference>
<name>A0A7X9HGS1_UNCKA</name>
<keyword evidence="5 10" id="KW-0067">ATP-binding</keyword>
<dbReference type="PANTHER" id="PTHR11659">
    <property type="entry name" value="GLUTAMYL-TRNA GLN AMIDOTRANSFERASE SUBUNIT B MITOCHONDRIAL AND PROKARYOTIC PET112-RELATED"/>
    <property type="match status" value="1"/>
</dbReference>